<evidence type="ECO:0000313" key="2">
    <source>
        <dbReference type="Proteomes" id="UP000199569"/>
    </source>
</evidence>
<accession>A0A1G5I0X7</accession>
<gene>
    <name evidence="1" type="ORF">SAMN02927923_01998</name>
</gene>
<dbReference type="Proteomes" id="UP000199569">
    <property type="component" value="Unassembled WGS sequence"/>
</dbReference>
<proteinExistence type="predicted"/>
<protein>
    <submittedName>
        <fullName evidence="1">Uncharacterized protein</fullName>
    </submittedName>
</protein>
<sequence length="114" mass="12263">MGMALGAAGCVSTTHETVTVSCTDYIGRPISERIAALGPPQATYRINPTEIGYVFDTKETAFVGGHTYYTVNYMVGADKHRTPIRPVTTRCRGFVVQAPSAATPVSQRIIVDVL</sequence>
<dbReference type="AlphaFoldDB" id="A0A1G5I0X7"/>
<keyword evidence="2" id="KW-1185">Reference proteome</keyword>
<dbReference type="EMBL" id="FMVJ01000005">
    <property type="protein sequence ID" value="SCY69379.1"/>
    <property type="molecule type" value="Genomic_DNA"/>
</dbReference>
<evidence type="ECO:0000313" key="1">
    <source>
        <dbReference type="EMBL" id="SCY69379.1"/>
    </source>
</evidence>
<reference evidence="1 2" key="1">
    <citation type="submission" date="2016-10" db="EMBL/GenBank/DDBJ databases">
        <authorList>
            <person name="de Groot N.N."/>
        </authorList>
    </citation>
    <scope>NUCLEOTIDE SEQUENCE [LARGE SCALE GENOMIC DNA]</scope>
    <source>
        <strain evidence="1 2">CGMCC 1.7666</strain>
    </source>
</reference>
<organism evidence="1 2">
    <name type="scientific">Microvirga guangxiensis</name>
    <dbReference type="NCBI Taxonomy" id="549386"/>
    <lineage>
        <taxon>Bacteria</taxon>
        <taxon>Pseudomonadati</taxon>
        <taxon>Pseudomonadota</taxon>
        <taxon>Alphaproteobacteria</taxon>
        <taxon>Hyphomicrobiales</taxon>
        <taxon>Methylobacteriaceae</taxon>
        <taxon>Microvirga</taxon>
    </lineage>
</organism>
<name>A0A1G5I0X7_9HYPH</name>